<organism evidence="1 2">
    <name type="scientific">Striga hermonthica</name>
    <name type="common">Purple witchweed</name>
    <name type="synonym">Buchnera hermonthica</name>
    <dbReference type="NCBI Taxonomy" id="68872"/>
    <lineage>
        <taxon>Eukaryota</taxon>
        <taxon>Viridiplantae</taxon>
        <taxon>Streptophyta</taxon>
        <taxon>Embryophyta</taxon>
        <taxon>Tracheophyta</taxon>
        <taxon>Spermatophyta</taxon>
        <taxon>Magnoliopsida</taxon>
        <taxon>eudicotyledons</taxon>
        <taxon>Gunneridae</taxon>
        <taxon>Pentapetalae</taxon>
        <taxon>asterids</taxon>
        <taxon>lamiids</taxon>
        <taxon>Lamiales</taxon>
        <taxon>Orobanchaceae</taxon>
        <taxon>Buchnereae</taxon>
        <taxon>Striga</taxon>
    </lineage>
</organism>
<dbReference type="AlphaFoldDB" id="A0A9N7R933"/>
<dbReference type="Proteomes" id="UP001153555">
    <property type="component" value="Unassembled WGS sequence"/>
</dbReference>
<sequence>RIVHSGFWDGNVYKNGETEMNFLCLKTSSYETFMNRVHDIVRGDRNMCDYRFHFLVAGDNGEVEKWRISCESDMRNVSAMFTTPTIYVTLQPKHTPSPYTQASVPMYPSYGYPGGFMNLFAAQGPPLYPYGA</sequence>
<feature type="non-terminal residue" evidence="1">
    <location>
        <position position="1"/>
    </location>
</feature>
<accession>A0A9N7R933</accession>
<name>A0A9N7R933_STRHE</name>
<gene>
    <name evidence="1" type="ORF">SHERM_17944</name>
</gene>
<evidence type="ECO:0000313" key="1">
    <source>
        <dbReference type="EMBL" id="CAA0819567.1"/>
    </source>
</evidence>
<reference evidence="1" key="1">
    <citation type="submission" date="2019-12" db="EMBL/GenBank/DDBJ databases">
        <authorList>
            <person name="Scholes J."/>
        </authorList>
    </citation>
    <scope>NUCLEOTIDE SEQUENCE</scope>
</reference>
<comment type="caution">
    <text evidence="1">The sequence shown here is derived from an EMBL/GenBank/DDBJ whole genome shotgun (WGS) entry which is preliminary data.</text>
</comment>
<evidence type="ECO:0000313" key="2">
    <source>
        <dbReference type="Proteomes" id="UP001153555"/>
    </source>
</evidence>
<proteinExistence type="predicted"/>
<dbReference type="EMBL" id="CACSLK010019251">
    <property type="protein sequence ID" value="CAA0819567.1"/>
    <property type="molecule type" value="Genomic_DNA"/>
</dbReference>
<protein>
    <submittedName>
        <fullName evidence="1">Uncharacterized protein</fullName>
    </submittedName>
</protein>
<feature type="non-terminal residue" evidence="1">
    <location>
        <position position="132"/>
    </location>
</feature>
<keyword evidence="2" id="KW-1185">Reference proteome</keyword>